<dbReference type="InterPro" id="IPR029052">
    <property type="entry name" value="Metallo-depent_PP-like"/>
</dbReference>
<gene>
    <name evidence="3" type="primary">yhaO_1</name>
    <name evidence="3" type="ORF">Fuma_02789</name>
</gene>
<dbReference type="InterPro" id="IPR004843">
    <property type="entry name" value="Calcineurin-like_PHP"/>
</dbReference>
<dbReference type="Pfam" id="PF00149">
    <property type="entry name" value="Metallophos"/>
    <property type="match status" value="1"/>
</dbReference>
<dbReference type="KEGG" id="fmr:Fuma_02789"/>
<keyword evidence="4" id="KW-1185">Reference proteome</keyword>
<evidence type="ECO:0000313" key="4">
    <source>
        <dbReference type="Proteomes" id="UP000187735"/>
    </source>
</evidence>
<dbReference type="Gene3D" id="3.60.21.10">
    <property type="match status" value="1"/>
</dbReference>
<dbReference type="CDD" id="cd00840">
    <property type="entry name" value="MPP_Mre11_N"/>
    <property type="match status" value="1"/>
</dbReference>
<name>A0A1P8WGJ9_9PLAN</name>
<keyword evidence="1" id="KW-0378">Hydrolase</keyword>
<feature type="domain" description="Calcineurin-like phosphoesterase" evidence="2">
    <location>
        <begin position="4"/>
        <end position="203"/>
    </location>
</feature>
<dbReference type="OrthoDB" id="9773856at2"/>
<dbReference type="PANTHER" id="PTHR30337">
    <property type="entry name" value="COMPONENT OF ATP-DEPENDENT DSDNA EXONUCLEASE"/>
    <property type="match status" value="1"/>
</dbReference>
<dbReference type="InterPro" id="IPR041796">
    <property type="entry name" value="Mre11_N"/>
</dbReference>
<dbReference type="AlphaFoldDB" id="A0A1P8WGJ9"/>
<dbReference type="PANTHER" id="PTHR30337:SF7">
    <property type="entry name" value="PHOSPHOESTERASE"/>
    <property type="match status" value="1"/>
</dbReference>
<dbReference type="STRING" id="1891926.Fuma_02789"/>
<evidence type="ECO:0000259" key="2">
    <source>
        <dbReference type="Pfam" id="PF00149"/>
    </source>
</evidence>
<proteinExistence type="predicted"/>
<organism evidence="3 4">
    <name type="scientific">Fuerstiella marisgermanici</name>
    <dbReference type="NCBI Taxonomy" id="1891926"/>
    <lineage>
        <taxon>Bacteria</taxon>
        <taxon>Pseudomonadati</taxon>
        <taxon>Planctomycetota</taxon>
        <taxon>Planctomycetia</taxon>
        <taxon>Planctomycetales</taxon>
        <taxon>Planctomycetaceae</taxon>
        <taxon>Fuerstiella</taxon>
    </lineage>
</organism>
<evidence type="ECO:0000313" key="3">
    <source>
        <dbReference type="EMBL" id="APZ93173.1"/>
    </source>
</evidence>
<protein>
    <submittedName>
        <fullName evidence="3">Putative metallophosphoesterase YhaO</fullName>
    </submittedName>
</protein>
<sequence>MSEIKFIHAADLHLDSPLKGLEQYEGAPVAEIREAARRALENLVELAIEQEVDFVLIAGDVYDGTWEDQNTVLFFVKQLTRLQAAGICVYAISGNHDAESKLKKWLKLPANPTGTNVMLSSKKPQTVLLEDLGVAIHGRGFSKPAETANLVLDYPVAVPGCFNIGLLHTALDGAEDHAPYAPCSVADLEARQYQYWALGHVHNRRYVQAAGETHIVFPGNIQGRHIRETGAKGCELVHVDATGSLTSQFMPLDVFRWEHCRVDATGLENASQVQDRVGDELQKLADDAKGLPLAVRVLLTGATMAHAELAADAAHWVQQFRIQAMTVSGSDVWLEKVVVRTTPQRALSAEETESDPIAELLNYFSDLQNDEELLHEVSRELDDLHRKLPDELTRGNDTVIPTAPDQLQDILAEVRPMLLQRLIGQDGAEAS</sequence>
<dbReference type="SUPFAM" id="SSF56300">
    <property type="entry name" value="Metallo-dependent phosphatases"/>
    <property type="match status" value="1"/>
</dbReference>
<evidence type="ECO:0000256" key="1">
    <source>
        <dbReference type="ARBA" id="ARBA00022801"/>
    </source>
</evidence>
<dbReference type="GO" id="GO:0016787">
    <property type="term" value="F:hydrolase activity"/>
    <property type="evidence" value="ECO:0007669"/>
    <property type="project" value="UniProtKB-KW"/>
</dbReference>
<dbReference type="RefSeq" id="WP_077028306.1">
    <property type="nucleotide sequence ID" value="NZ_CP017641.1"/>
</dbReference>
<dbReference type="InterPro" id="IPR014576">
    <property type="entry name" value="Pesterase_YhaO"/>
</dbReference>
<accession>A0A1P8WGJ9</accession>
<dbReference type="EMBL" id="CP017641">
    <property type="protein sequence ID" value="APZ93173.1"/>
    <property type="molecule type" value="Genomic_DNA"/>
</dbReference>
<dbReference type="InterPro" id="IPR050535">
    <property type="entry name" value="DNA_Repair-Maintenance_Comp"/>
</dbReference>
<dbReference type="Proteomes" id="UP000187735">
    <property type="component" value="Chromosome"/>
</dbReference>
<reference evidence="3 4" key="1">
    <citation type="journal article" date="2016" name="Front. Microbiol.">
        <title>Fuerstia marisgermanicae gen. nov., sp. nov., an Unusual Member of the Phylum Planctomycetes from the German Wadden Sea.</title>
        <authorList>
            <person name="Kohn T."/>
            <person name="Heuer A."/>
            <person name="Jogler M."/>
            <person name="Vollmers J."/>
            <person name="Boedeker C."/>
            <person name="Bunk B."/>
            <person name="Rast P."/>
            <person name="Borchert D."/>
            <person name="Glockner I."/>
            <person name="Freese H.M."/>
            <person name="Klenk H.P."/>
            <person name="Overmann J."/>
            <person name="Kaster A.K."/>
            <person name="Rohde M."/>
            <person name="Wiegand S."/>
            <person name="Jogler C."/>
        </authorList>
    </citation>
    <scope>NUCLEOTIDE SEQUENCE [LARGE SCALE GENOMIC DNA]</scope>
    <source>
        <strain evidence="3 4">NH11</strain>
    </source>
</reference>
<dbReference type="PIRSF" id="PIRSF033091">
    <property type="entry name" value="Pesterase_YhaO"/>
    <property type="match status" value="1"/>
</dbReference>